<keyword evidence="4 10" id="KW-0067">ATP-binding</keyword>
<dbReference type="InterPro" id="IPR017871">
    <property type="entry name" value="ABC_transporter-like_CS"/>
</dbReference>
<keyword evidence="13" id="KW-1185">Reference proteome</keyword>
<dbReference type="SMART" id="SM00382">
    <property type="entry name" value="AAA"/>
    <property type="match status" value="1"/>
</dbReference>
<accession>A0AAW4MPB2</accession>
<evidence type="ECO:0000259" key="8">
    <source>
        <dbReference type="PROSITE" id="PS50893"/>
    </source>
</evidence>
<name>A0AAW4MPB2_9FIRM</name>
<dbReference type="InterPro" id="IPR003439">
    <property type="entry name" value="ABC_transporter-like_ATP-bd"/>
</dbReference>
<dbReference type="Pfam" id="PF00005">
    <property type="entry name" value="ABC_tran"/>
    <property type="match status" value="1"/>
</dbReference>
<dbReference type="Proteomes" id="UP001196408">
    <property type="component" value="Unassembled WGS sequence"/>
</dbReference>
<dbReference type="Proteomes" id="UP001197492">
    <property type="component" value="Unassembled WGS sequence"/>
</dbReference>
<dbReference type="RefSeq" id="WP_217746990.1">
    <property type="nucleotide sequence ID" value="NZ_JAHOEB010000005.1"/>
</dbReference>
<evidence type="ECO:0000256" key="1">
    <source>
        <dbReference type="ARBA" id="ARBA00004141"/>
    </source>
</evidence>
<dbReference type="FunFam" id="3.40.50.300:FF:000218">
    <property type="entry name" value="Multidrug ABC transporter ATP-binding protein"/>
    <property type="match status" value="1"/>
</dbReference>
<dbReference type="InterPro" id="IPR039421">
    <property type="entry name" value="Type_1_exporter"/>
</dbReference>
<evidence type="ECO:0000256" key="2">
    <source>
        <dbReference type="ARBA" id="ARBA00022692"/>
    </source>
</evidence>
<evidence type="ECO:0000313" key="12">
    <source>
        <dbReference type="Proteomes" id="UP001196408"/>
    </source>
</evidence>
<dbReference type="CDD" id="cd18549">
    <property type="entry name" value="ABC_6TM_YwjA_like"/>
    <property type="match status" value="1"/>
</dbReference>
<gene>
    <name evidence="10" type="ORF">KSV97_01505</name>
    <name evidence="11" type="ORF">KSW06_01520</name>
</gene>
<dbReference type="PANTHER" id="PTHR43394">
    <property type="entry name" value="ATP-DEPENDENT PERMEASE MDL1, MITOCHONDRIAL"/>
    <property type="match status" value="1"/>
</dbReference>
<evidence type="ECO:0000313" key="13">
    <source>
        <dbReference type="Proteomes" id="UP001197492"/>
    </source>
</evidence>
<dbReference type="PROSITE" id="PS50929">
    <property type="entry name" value="ABC_TM1F"/>
    <property type="match status" value="1"/>
</dbReference>
<dbReference type="GO" id="GO:0016020">
    <property type="term" value="C:membrane"/>
    <property type="evidence" value="ECO:0007669"/>
    <property type="project" value="UniProtKB-SubCell"/>
</dbReference>
<dbReference type="EMBL" id="JAHOEF010000005">
    <property type="protein sequence ID" value="MBV3381920.1"/>
    <property type="molecule type" value="Genomic_DNA"/>
</dbReference>
<evidence type="ECO:0000256" key="7">
    <source>
        <dbReference type="SAM" id="Phobius"/>
    </source>
</evidence>
<feature type="transmembrane region" description="Helical" evidence="7">
    <location>
        <begin position="140"/>
        <end position="157"/>
    </location>
</feature>
<keyword evidence="2 7" id="KW-0812">Transmembrane</keyword>
<dbReference type="InterPro" id="IPR003593">
    <property type="entry name" value="AAA+_ATPase"/>
</dbReference>
<feature type="domain" description="ABC transporter" evidence="8">
    <location>
        <begin position="338"/>
        <end position="572"/>
    </location>
</feature>
<sequence>MKQKTDFQTFISYFKPHRRLFFLDLACALMISLIDLTFPFVSRWCMYTLLPNSIYKTFWMVMIIFLFAYLVRSFFTYIICYYGHTFGILVEADMRKDLFEHMQSLSYGYFDNNRIGQLMSRLTTDLFDITELAHHGPEDLFISTVTIIGSIIIMFTIEWRLALVIAIMIPVFILVVWKSRHSMSEASIRVKQKVAVINTDIESGLTGMKTAKAFANETIEQQKFNTSNDTYKTSKKQFHKAMGRFNAIMEFFMCTLSLIVIAVGGALIMQGQMDTIDLITFSLYVSTFVNPVRKLSNFAELFANGTAGLHRFVELLNTKPQLEDRPDAKELTHVSGQIDIDHVSFAYEEDRNILTDIDLHIHPGETVALVGSSGGGKTTLSQLIPRFYDVTKGAILVDGHDVRDVTQTSLHNNIGVVSQDVFLFADSIAENIRYGKLDATMEDIIEAAKLAEIYDDIMEMPDGFETNVGERGVLLSGGQKQRISIARIFLKNPPVLILDEATSALDSVTEAKIQETFDKLSQGRTTIVIAHRLSTVKNADRIAVIDEGRIIELGTHHELLENNGAYAQLVHTQELMK</sequence>
<keyword evidence="3" id="KW-0547">Nucleotide-binding</keyword>
<dbReference type="PROSITE" id="PS00211">
    <property type="entry name" value="ABC_TRANSPORTER_1"/>
    <property type="match status" value="1"/>
</dbReference>
<proteinExistence type="predicted"/>
<evidence type="ECO:0000259" key="9">
    <source>
        <dbReference type="PROSITE" id="PS50929"/>
    </source>
</evidence>
<dbReference type="GO" id="GO:0015421">
    <property type="term" value="F:ABC-type oligopeptide transporter activity"/>
    <property type="evidence" value="ECO:0007669"/>
    <property type="project" value="TreeGrafter"/>
</dbReference>
<dbReference type="InterPro" id="IPR011527">
    <property type="entry name" value="ABC1_TM_dom"/>
</dbReference>
<feature type="transmembrane region" description="Helical" evidence="7">
    <location>
        <begin position="53"/>
        <end position="71"/>
    </location>
</feature>
<evidence type="ECO:0000313" key="10">
    <source>
        <dbReference type="EMBL" id="MBV3381920.1"/>
    </source>
</evidence>
<organism evidence="10 12">
    <name type="scientific">Catenibacterium mitsuokai</name>
    <dbReference type="NCBI Taxonomy" id="100886"/>
    <lineage>
        <taxon>Bacteria</taxon>
        <taxon>Bacillati</taxon>
        <taxon>Bacillota</taxon>
        <taxon>Erysipelotrichia</taxon>
        <taxon>Erysipelotrichales</taxon>
        <taxon>Coprobacillaceae</taxon>
        <taxon>Catenibacterium</taxon>
    </lineage>
</organism>
<dbReference type="EMBL" id="JAHOEL010000005">
    <property type="protein sequence ID" value="MBV3391945.1"/>
    <property type="molecule type" value="Genomic_DNA"/>
</dbReference>
<evidence type="ECO:0000256" key="4">
    <source>
        <dbReference type="ARBA" id="ARBA00022840"/>
    </source>
</evidence>
<evidence type="ECO:0000313" key="11">
    <source>
        <dbReference type="EMBL" id="MBV3391945.1"/>
    </source>
</evidence>
<feature type="transmembrane region" description="Helical" evidence="7">
    <location>
        <begin position="163"/>
        <end position="179"/>
    </location>
</feature>
<feature type="transmembrane region" description="Helical" evidence="7">
    <location>
        <begin position="21"/>
        <end position="41"/>
    </location>
</feature>
<feature type="transmembrane region" description="Helical" evidence="7">
    <location>
        <begin position="245"/>
        <end position="269"/>
    </location>
</feature>
<dbReference type="PROSITE" id="PS50893">
    <property type="entry name" value="ABC_TRANSPORTER_2"/>
    <property type="match status" value="1"/>
</dbReference>
<evidence type="ECO:0000256" key="5">
    <source>
        <dbReference type="ARBA" id="ARBA00022989"/>
    </source>
</evidence>
<dbReference type="PANTHER" id="PTHR43394:SF1">
    <property type="entry name" value="ATP-BINDING CASSETTE SUB-FAMILY B MEMBER 10, MITOCHONDRIAL"/>
    <property type="match status" value="1"/>
</dbReference>
<dbReference type="GO" id="GO:0005524">
    <property type="term" value="F:ATP binding"/>
    <property type="evidence" value="ECO:0007669"/>
    <property type="project" value="UniProtKB-KW"/>
</dbReference>
<comment type="subcellular location">
    <subcellularLocation>
        <location evidence="1">Membrane</location>
        <topology evidence="1">Multi-pass membrane protein</topology>
    </subcellularLocation>
</comment>
<protein>
    <submittedName>
        <fullName evidence="10">ABC transporter ATP-binding protein/permease</fullName>
    </submittedName>
</protein>
<feature type="domain" description="ABC transmembrane type-1" evidence="9">
    <location>
        <begin position="22"/>
        <end position="304"/>
    </location>
</feature>
<comment type="caution">
    <text evidence="10">The sequence shown here is derived from an EMBL/GenBank/DDBJ whole genome shotgun (WGS) entry which is preliminary data.</text>
</comment>
<reference evidence="10 13" key="1">
    <citation type="submission" date="2021-06" db="EMBL/GenBank/DDBJ databases">
        <title>Collection of gut derived symbiotic bacterial strains cultured from healthy donors.</title>
        <authorList>
            <person name="Lin H."/>
            <person name="Littmann E."/>
            <person name="Pamer E.G."/>
        </authorList>
    </citation>
    <scope>NUCLEOTIDE SEQUENCE</scope>
    <source>
        <strain evidence="11 13">MSK.21.70</strain>
        <strain evidence="10">MSK.21.82</strain>
    </source>
</reference>
<dbReference type="GO" id="GO:0016887">
    <property type="term" value="F:ATP hydrolysis activity"/>
    <property type="evidence" value="ECO:0007669"/>
    <property type="project" value="InterPro"/>
</dbReference>
<dbReference type="Pfam" id="PF00664">
    <property type="entry name" value="ABC_membrane"/>
    <property type="match status" value="1"/>
</dbReference>
<evidence type="ECO:0000256" key="6">
    <source>
        <dbReference type="ARBA" id="ARBA00023136"/>
    </source>
</evidence>
<evidence type="ECO:0000256" key="3">
    <source>
        <dbReference type="ARBA" id="ARBA00022741"/>
    </source>
</evidence>
<dbReference type="AlphaFoldDB" id="A0AAW4MPB2"/>
<keyword evidence="5 7" id="KW-1133">Transmembrane helix</keyword>
<keyword evidence="6 7" id="KW-0472">Membrane</keyword>